<keyword evidence="1" id="KW-0812">Transmembrane</keyword>
<dbReference type="Proteomes" id="UP000291591">
    <property type="component" value="Unassembled WGS sequence"/>
</dbReference>
<dbReference type="AlphaFoldDB" id="A0A4Q7UQD7"/>
<dbReference type="EMBL" id="SHKL01000001">
    <property type="protein sequence ID" value="RZT83756.1"/>
    <property type="molecule type" value="Genomic_DNA"/>
</dbReference>
<accession>A0A4Q7UQD7</accession>
<reference evidence="2 3" key="1">
    <citation type="submission" date="2019-02" db="EMBL/GenBank/DDBJ databases">
        <title>Sequencing the genomes of 1000 actinobacteria strains.</title>
        <authorList>
            <person name="Klenk H.-P."/>
        </authorList>
    </citation>
    <scope>NUCLEOTIDE SEQUENCE [LARGE SCALE GENOMIC DNA]</scope>
    <source>
        <strain evidence="2 3">DSM 45779</strain>
    </source>
</reference>
<evidence type="ECO:0000313" key="3">
    <source>
        <dbReference type="Proteomes" id="UP000291591"/>
    </source>
</evidence>
<organism evidence="2 3">
    <name type="scientific">Pseudonocardia sediminis</name>
    <dbReference type="NCBI Taxonomy" id="1397368"/>
    <lineage>
        <taxon>Bacteria</taxon>
        <taxon>Bacillati</taxon>
        <taxon>Actinomycetota</taxon>
        <taxon>Actinomycetes</taxon>
        <taxon>Pseudonocardiales</taxon>
        <taxon>Pseudonocardiaceae</taxon>
        <taxon>Pseudonocardia</taxon>
    </lineage>
</organism>
<evidence type="ECO:0000256" key="1">
    <source>
        <dbReference type="SAM" id="Phobius"/>
    </source>
</evidence>
<comment type="caution">
    <text evidence="2">The sequence shown here is derived from an EMBL/GenBank/DDBJ whole genome shotgun (WGS) entry which is preliminary data.</text>
</comment>
<dbReference type="InterPro" id="IPR019681">
    <property type="entry name" value="DUF2530"/>
</dbReference>
<keyword evidence="1" id="KW-1133">Transmembrane helix</keyword>
<protein>
    <submittedName>
        <fullName evidence="2">Uncharacterized protein DUF2530</fullName>
    </submittedName>
</protein>
<keyword evidence="1" id="KW-0472">Membrane</keyword>
<name>A0A4Q7UQD7_PSEST</name>
<gene>
    <name evidence="2" type="ORF">EV383_0574</name>
</gene>
<proteinExistence type="predicted"/>
<feature type="transmembrane region" description="Helical" evidence="1">
    <location>
        <begin position="30"/>
        <end position="50"/>
    </location>
</feature>
<evidence type="ECO:0000313" key="2">
    <source>
        <dbReference type="EMBL" id="RZT83756.1"/>
    </source>
</evidence>
<dbReference type="Pfam" id="PF10745">
    <property type="entry name" value="DUF2530"/>
    <property type="match status" value="1"/>
</dbReference>
<sequence length="72" mass="7206">MIGTGTALWALGAVVALVVSLTAGAPLGEVFWTCVAGVGVGLFGVSVFTWQRAAARRGSRTAQTGVEGGRAD</sequence>
<keyword evidence="3" id="KW-1185">Reference proteome</keyword>